<reference evidence="1 2" key="1">
    <citation type="submission" date="2019-07" db="EMBL/GenBank/DDBJ databases">
        <title>The pathways for chlorine oxyanion respiration interact through the shared metabolite chlorate.</title>
        <authorList>
            <person name="Barnum T.P."/>
            <person name="Cheng Y."/>
            <person name="Hill K.A."/>
            <person name="Lucas L.N."/>
            <person name="Carlson H.K."/>
            <person name="Coates J.D."/>
        </authorList>
    </citation>
    <scope>NUCLEOTIDE SEQUENCE [LARGE SCALE GENOMIC DNA]</scope>
    <source>
        <strain evidence="1 2">BK-1</strain>
    </source>
</reference>
<accession>A0A557SLY5</accession>
<name>A0A557SLY5_9GAMM</name>
<dbReference type="AlphaFoldDB" id="A0A557SLY5"/>
<protein>
    <submittedName>
        <fullName evidence="1">Uncharacterized protein</fullName>
    </submittedName>
</protein>
<proteinExistence type="predicted"/>
<organism evidence="1 2">
    <name type="scientific">Sedimenticola selenatireducens</name>
    <dbReference type="NCBI Taxonomy" id="191960"/>
    <lineage>
        <taxon>Bacteria</taxon>
        <taxon>Pseudomonadati</taxon>
        <taxon>Pseudomonadota</taxon>
        <taxon>Gammaproteobacteria</taxon>
        <taxon>Chromatiales</taxon>
        <taxon>Sedimenticolaceae</taxon>
        <taxon>Sedimenticola</taxon>
    </lineage>
</organism>
<evidence type="ECO:0000313" key="1">
    <source>
        <dbReference type="EMBL" id="TVO78435.1"/>
    </source>
</evidence>
<evidence type="ECO:0000313" key="2">
    <source>
        <dbReference type="Proteomes" id="UP000316649"/>
    </source>
</evidence>
<sequence>MSFSLSTTSPLFCALFANYNPMLNHDNPEALICWQDKGIYQAFSRSRGKERPSFCLARRSPRYWLYDLQFRDYENTNMLDLPLACGVAVIAAHMGLGRFEYKLKFWRNFSKKPAYFDDDYFIFLYKLNDHPNIYADISAILALLRARALCHLSSRQMFIIRYCLELTIRTFQYSEEQS</sequence>
<dbReference type="RefSeq" id="WP_144357280.1">
    <property type="nucleotide sequence ID" value="NZ_VMNH01000003.1"/>
</dbReference>
<dbReference type="EMBL" id="VMNH01000003">
    <property type="protein sequence ID" value="TVO78435.1"/>
    <property type="molecule type" value="Genomic_DNA"/>
</dbReference>
<dbReference type="Proteomes" id="UP000316649">
    <property type="component" value="Unassembled WGS sequence"/>
</dbReference>
<keyword evidence="2" id="KW-1185">Reference proteome</keyword>
<comment type="caution">
    <text evidence="1">The sequence shown here is derived from an EMBL/GenBank/DDBJ whole genome shotgun (WGS) entry which is preliminary data.</text>
</comment>
<gene>
    <name evidence="1" type="ORF">FHP88_01850</name>
</gene>
<dbReference type="OrthoDB" id="9771320at2"/>